<dbReference type="STRING" id="544711.F0UUL1"/>
<feature type="region of interest" description="Disordered" evidence="1">
    <location>
        <begin position="400"/>
        <end position="433"/>
    </location>
</feature>
<dbReference type="OrthoDB" id="1751210at2759"/>
<dbReference type="VEuPathDB" id="FungiDB:I7I53_11805"/>
<dbReference type="EMBL" id="DS990643">
    <property type="protein sequence ID" value="EGC49588.1"/>
    <property type="molecule type" value="Genomic_DNA"/>
</dbReference>
<dbReference type="InterPro" id="IPR055509">
    <property type="entry name" value="DUF7082"/>
</dbReference>
<name>F0UUL1_AJEC8</name>
<feature type="region of interest" description="Disordered" evidence="1">
    <location>
        <begin position="859"/>
        <end position="897"/>
    </location>
</feature>
<dbReference type="HOGENOM" id="CLU_013895_0_1_1"/>
<evidence type="ECO:0000313" key="3">
    <source>
        <dbReference type="EMBL" id="EGC49588.1"/>
    </source>
</evidence>
<dbReference type="Proteomes" id="UP000008142">
    <property type="component" value="Unassembled WGS sequence"/>
</dbReference>
<feature type="compositionally biased region" description="Polar residues" evidence="1">
    <location>
        <begin position="859"/>
        <end position="886"/>
    </location>
</feature>
<organism evidence="4">
    <name type="scientific">Ajellomyces capsulatus (strain H88)</name>
    <name type="common">Darling's disease fungus</name>
    <name type="synonym">Histoplasma capsulatum</name>
    <dbReference type="NCBI Taxonomy" id="544711"/>
    <lineage>
        <taxon>Eukaryota</taxon>
        <taxon>Fungi</taxon>
        <taxon>Dikarya</taxon>
        <taxon>Ascomycota</taxon>
        <taxon>Pezizomycotina</taxon>
        <taxon>Eurotiomycetes</taxon>
        <taxon>Eurotiomycetidae</taxon>
        <taxon>Onygenales</taxon>
        <taxon>Ajellomycetaceae</taxon>
        <taxon>Histoplasma</taxon>
    </lineage>
</organism>
<dbReference type="PANTHER" id="PTHR39463">
    <property type="entry name" value="MEDUSA"/>
    <property type="match status" value="1"/>
</dbReference>
<accession>F0UUL1</accession>
<dbReference type="GO" id="GO:0005634">
    <property type="term" value="C:nucleus"/>
    <property type="evidence" value="ECO:0007669"/>
    <property type="project" value="TreeGrafter"/>
</dbReference>
<evidence type="ECO:0000313" key="4">
    <source>
        <dbReference type="Proteomes" id="UP000008142"/>
    </source>
</evidence>
<dbReference type="Pfam" id="PF23305">
    <property type="entry name" value="DUF7082"/>
    <property type="match status" value="1"/>
</dbReference>
<feature type="domain" description="DUF7082" evidence="2">
    <location>
        <begin position="570"/>
        <end position="723"/>
    </location>
</feature>
<proteinExistence type="predicted"/>
<feature type="compositionally biased region" description="Basic and acidic residues" evidence="1">
    <location>
        <begin position="415"/>
        <end position="424"/>
    </location>
</feature>
<protein>
    <submittedName>
        <fullName evidence="3">Transcriptional regulator Medusa</fullName>
    </submittedName>
</protein>
<dbReference type="AlphaFoldDB" id="F0UUL1"/>
<evidence type="ECO:0000259" key="2">
    <source>
        <dbReference type="Pfam" id="PF23305"/>
    </source>
</evidence>
<evidence type="ECO:0000256" key="1">
    <source>
        <dbReference type="SAM" id="MobiDB-lite"/>
    </source>
</evidence>
<sequence length="897" mass="97725">MSRRLPTYTTASLAASLKHLEKFSPCHGCNEPALLFWNESMLINEAVYLAPIVPIPNYRFSLLQLPETRNYRLQCPLAASLALKDLGNTNSSGSFRKEVFFRVAVIATPSPWRSQRITVLKYVLCLMSPIFPVFQSVFDSPSLSSPMHFSTHIFSNSPSARVPALMLDLDFQTPLIFDESFDFSEPEESRFVGAFSDGLLAKSGGLFSMSAYEKSPQADFLDYDATRALHDTAGFTAYAQPPYVTHLFPSALESHTIPDDESVHYVTNEGYPGANSFDLPRSPVLDLGSRQLPEVASYAPLTGHEGSKLSVYLKSPYDLLSPAAPTSFSLLFGSERCECIVTSLGFHKSNFQYVLSVDVPPFAATACPSLTVPIQMIMDESEGQGAQAVHVGVFTYDHNPQSAVSPAGTSRKRRLSESSDETSRSTRSAPVKQLRIKEPANTFTYSESLSGSPYSPYLPTPTTANVYPVQYHPASPRPSIPQYTGTTGVSQPMIKAPSPLAASWSPSFSTLNISAHSPGLAMTPNSHSSSMPSPVKSMNPTLIRTSTIQHLAGAGGPNQAFNPYAMYPSKAVLKVNGDLDSMTENWSPEERNSKRKLVHFTRRQTGSTIHADFKSVSPADRVPNSICISCIYWEGKKECYVTSVDTIYLLESLVGVRFTVEEKNRIRRNLEGFRPLTVSKAKPESEDFFKVIMGFPNPKPRNIEKDVKVFPWKILSHALKKIIGKYSASYSSTAGTLATHISPNYVSTPDGSADLHATSPSISDTGAAAAYAANVSASGISPHLRGPKQVLDNAPVSGSVDLRLMVTSNSNNNNRHYSNLPAPYPYQNINHPQPQAAPTAAGNRGSWDFGAFVNASSGTTTGPTHSLSYPRQNHLGNVSQDYNTQPVYPLGHPTTGP</sequence>
<dbReference type="OMA" id="ISCIYWD"/>
<dbReference type="PANTHER" id="PTHR39463:SF1">
    <property type="entry name" value="MEDUSA"/>
    <property type="match status" value="1"/>
</dbReference>
<gene>
    <name evidence="3" type="ORF">HCEG_08803</name>
</gene>
<reference evidence="4" key="1">
    <citation type="submission" date="2008-07" db="EMBL/GenBank/DDBJ databases">
        <title>Annotation of Ajellomyces capsulatus strain H88.</title>
        <authorList>
            <person name="Champion M."/>
            <person name="Cuomo C."/>
            <person name="Ma L.-J."/>
            <person name="Henn M.R."/>
            <person name="Sil A."/>
            <person name="Goldman B."/>
            <person name="Young S.K."/>
            <person name="Kodira C.D."/>
            <person name="Zeng Q."/>
            <person name="Koehrsen M."/>
            <person name="Alvarado L."/>
            <person name="Berlin A."/>
            <person name="Borenstein D."/>
            <person name="Chen Z."/>
            <person name="Engels R."/>
            <person name="Freedman E."/>
            <person name="Gellesch M."/>
            <person name="Goldberg J."/>
            <person name="Griggs A."/>
            <person name="Gujja S."/>
            <person name="Heiman D."/>
            <person name="Hepburn T."/>
            <person name="Howarth C."/>
            <person name="Jen D."/>
            <person name="Larson L."/>
            <person name="Lewis B."/>
            <person name="Mehta T."/>
            <person name="Park D."/>
            <person name="Pearson M."/>
            <person name="Roberts A."/>
            <person name="Saif S."/>
            <person name="Shea T."/>
            <person name="Shenoy N."/>
            <person name="Sisk P."/>
            <person name="Stolte C."/>
            <person name="Sykes S."/>
            <person name="Walk T."/>
            <person name="White J."/>
            <person name="Yandava C."/>
            <person name="Klein B."/>
            <person name="McEwen J.G."/>
            <person name="Puccia R."/>
            <person name="Goldman G.H."/>
            <person name="Felipe M.S."/>
            <person name="Nino-Vega G."/>
            <person name="San-Blas G."/>
            <person name="Taylor J."/>
            <person name="Mendoza L."/>
            <person name="Galagan J."/>
            <person name="Nusbaum C."/>
            <person name="Birren B."/>
        </authorList>
    </citation>
    <scope>NUCLEOTIDE SEQUENCE [LARGE SCALE GENOMIC DNA]</scope>
    <source>
        <strain evidence="4">H88</strain>
    </source>
</reference>